<evidence type="ECO:0000256" key="2">
    <source>
        <dbReference type="ARBA" id="ARBA00023152"/>
    </source>
</evidence>
<dbReference type="PROSITE" id="PS51463">
    <property type="entry name" value="P_GLUCOSE_ISOMERASE_3"/>
    <property type="match status" value="1"/>
</dbReference>
<accession>A0A930UBX7</accession>
<name>A0A930UBX7_9GAMM</name>
<dbReference type="InterPro" id="IPR046348">
    <property type="entry name" value="SIS_dom_sf"/>
</dbReference>
<keyword evidence="5" id="KW-1185">Reference proteome</keyword>
<organism evidence="4 5">
    <name type="scientific">Candidatus Amphirhobacter heronislandensis</name>
    <dbReference type="NCBI Taxonomy" id="1732024"/>
    <lineage>
        <taxon>Bacteria</taxon>
        <taxon>Pseudomonadati</taxon>
        <taxon>Pseudomonadota</taxon>
        <taxon>Gammaproteobacteria</taxon>
        <taxon>Candidatus Tethybacterales</taxon>
        <taxon>Candidatus Tethybacteraceae</taxon>
        <taxon>Candidatus Amphirhobacter</taxon>
    </lineage>
</organism>
<dbReference type="Pfam" id="PF00342">
    <property type="entry name" value="PGI"/>
    <property type="match status" value="1"/>
</dbReference>
<proteinExistence type="predicted"/>
<dbReference type="SUPFAM" id="SSF53697">
    <property type="entry name" value="SIS domain"/>
    <property type="match status" value="1"/>
</dbReference>
<dbReference type="InterPro" id="IPR001672">
    <property type="entry name" value="G6P_Isomerase"/>
</dbReference>
<keyword evidence="1" id="KW-0312">Gluconeogenesis</keyword>
<sequence>AVAALGWIWGINSFDQWGVEFGKSNYKKVLAAMGGQDLEGLDESTRRALEKAGK</sequence>
<gene>
    <name evidence="4" type="ORF">ISN26_03280</name>
</gene>
<feature type="non-terminal residue" evidence="4">
    <location>
        <position position="1"/>
    </location>
</feature>
<dbReference type="GO" id="GO:0048029">
    <property type="term" value="F:monosaccharide binding"/>
    <property type="evidence" value="ECO:0007669"/>
    <property type="project" value="TreeGrafter"/>
</dbReference>
<dbReference type="GO" id="GO:0051156">
    <property type="term" value="P:glucose 6-phosphate metabolic process"/>
    <property type="evidence" value="ECO:0007669"/>
    <property type="project" value="TreeGrafter"/>
</dbReference>
<dbReference type="GO" id="GO:0006096">
    <property type="term" value="P:glycolytic process"/>
    <property type="evidence" value="ECO:0007669"/>
    <property type="project" value="UniProtKB-KW"/>
</dbReference>
<dbReference type="InterPro" id="IPR023096">
    <property type="entry name" value="G6P_Isomerase_C"/>
</dbReference>
<evidence type="ECO:0000313" key="5">
    <source>
        <dbReference type="Proteomes" id="UP000604381"/>
    </source>
</evidence>
<dbReference type="PANTHER" id="PTHR11469">
    <property type="entry name" value="GLUCOSE-6-PHOSPHATE ISOMERASE"/>
    <property type="match status" value="1"/>
</dbReference>
<dbReference type="GO" id="GO:0004347">
    <property type="term" value="F:glucose-6-phosphate isomerase activity"/>
    <property type="evidence" value="ECO:0007669"/>
    <property type="project" value="InterPro"/>
</dbReference>
<evidence type="ECO:0000256" key="1">
    <source>
        <dbReference type="ARBA" id="ARBA00022432"/>
    </source>
</evidence>
<evidence type="ECO:0000313" key="4">
    <source>
        <dbReference type="EMBL" id="MBF2735095.1"/>
    </source>
</evidence>
<evidence type="ECO:0000256" key="3">
    <source>
        <dbReference type="ARBA" id="ARBA00023235"/>
    </source>
</evidence>
<protein>
    <submittedName>
        <fullName evidence="4">Glucose-6-phosphate isomerase</fullName>
    </submittedName>
</protein>
<dbReference type="EMBL" id="JADHEI010000033">
    <property type="protein sequence ID" value="MBF2735095.1"/>
    <property type="molecule type" value="Genomic_DNA"/>
</dbReference>
<dbReference type="Gene3D" id="1.10.1390.10">
    <property type="match status" value="1"/>
</dbReference>
<dbReference type="AlphaFoldDB" id="A0A930UBX7"/>
<dbReference type="GO" id="GO:0006094">
    <property type="term" value="P:gluconeogenesis"/>
    <property type="evidence" value="ECO:0007669"/>
    <property type="project" value="UniProtKB-KW"/>
</dbReference>
<comment type="caution">
    <text evidence="4">The sequence shown here is derived from an EMBL/GenBank/DDBJ whole genome shotgun (WGS) entry which is preliminary data.</text>
</comment>
<dbReference type="Proteomes" id="UP000604381">
    <property type="component" value="Unassembled WGS sequence"/>
</dbReference>
<reference evidence="4" key="1">
    <citation type="submission" date="2020-10" db="EMBL/GenBank/DDBJ databases">
        <title>An improved Amphimedon queenslandica hologenome assembly reveals how three proteobacterial symbionts can extend the metabolic phenotypic of their marine sponge host.</title>
        <authorList>
            <person name="Degnan B."/>
            <person name="Degnan S."/>
            <person name="Xiang X."/>
        </authorList>
    </citation>
    <scope>NUCLEOTIDE SEQUENCE</scope>
    <source>
        <strain evidence="4">AqS2</strain>
    </source>
</reference>
<dbReference type="PROSITE" id="PS00174">
    <property type="entry name" value="P_GLUCOSE_ISOMERASE_2"/>
    <property type="match status" value="1"/>
</dbReference>
<dbReference type="PANTHER" id="PTHR11469:SF1">
    <property type="entry name" value="GLUCOSE-6-PHOSPHATE ISOMERASE"/>
    <property type="match status" value="1"/>
</dbReference>
<keyword evidence="2" id="KW-0324">Glycolysis</keyword>
<keyword evidence="3 4" id="KW-0413">Isomerase</keyword>
<dbReference type="InterPro" id="IPR018189">
    <property type="entry name" value="Phosphoglucose_isomerase_CS"/>
</dbReference>
<dbReference type="GO" id="GO:0005829">
    <property type="term" value="C:cytosol"/>
    <property type="evidence" value="ECO:0007669"/>
    <property type="project" value="TreeGrafter"/>
</dbReference>
<dbReference type="GO" id="GO:0097367">
    <property type="term" value="F:carbohydrate derivative binding"/>
    <property type="evidence" value="ECO:0007669"/>
    <property type="project" value="InterPro"/>
</dbReference>